<accession>A0A0M6WMY4</accession>
<evidence type="ECO:0000256" key="3">
    <source>
        <dbReference type="SAM" id="Coils"/>
    </source>
</evidence>
<dbReference type="Proteomes" id="UP000049472">
    <property type="component" value="Unassembled WGS sequence"/>
</dbReference>
<comment type="subcellular location">
    <subcellularLocation>
        <location evidence="1">Cell envelope</location>
    </subcellularLocation>
</comment>
<dbReference type="Gene3D" id="2.40.30.170">
    <property type="match status" value="1"/>
</dbReference>
<evidence type="ECO:0000259" key="7">
    <source>
        <dbReference type="Pfam" id="PF25990"/>
    </source>
</evidence>
<proteinExistence type="predicted"/>
<keyword evidence="9" id="KW-1185">Reference proteome</keyword>
<organism evidence="8 9">
    <name type="scientific">Agathobacter rectalis</name>
    <dbReference type="NCBI Taxonomy" id="39491"/>
    <lineage>
        <taxon>Bacteria</taxon>
        <taxon>Bacillati</taxon>
        <taxon>Bacillota</taxon>
        <taxon>Clostridia</taxon>
        <taxon>Lachnospirales</taxon>
        <taxon>Lachnospiraceae</taxon>
        <taxon>Agathobacter</taxon>
    </lineage>
</organism>
<dbReference type="SUPFAM" id="SSF111369">
    <property type="entry name" value="HlyD-like secretion proteins"/>
    <property type="match status" value="1"/>
</dbReference>
<protein>
    <submittedName>
        <fullName evidence="8">ABC transporter</fullName>
    </submittedName>
</protein>
<dbReference type="GO" id="GO:0030313">
    <property type="term" value="C:cell envelope"/>
    <property type="evidence" value="ECO:0007669"/>
    <property type="project" value="UniProtKB-SubCell"/>
</dbReference>
<evidence type="ECO:0000256" key="2">
    <source>
        <dbReference type="ARBA" id="ARBA00023054"/>
    </source>
</evidence>
<reference evidence="9" key="1">
    <citation type="submission" date="2015-05" db="EMBL/GenBank/DDBJ databases">
        <authorList>
            <consortium name="Pathogen Informatics"/>
        </authorList>
    </citation>
    <scope>NUCLEOTIDE SEQUENCE [LARGE SCALE GENOMIC DNA]</scope>
    <source>
        <strain evidence="9">T1-815</strain>
    </source>
</reference>
<evidence type="ECO:0000256" key="1">
    <source>
        <dbReference type="ARBA" id="ARBA00004196"/>
    </source>
</evidence>
<keyword evidence="5" id="KW-0472">Membrane</keyword>
<feature type="region of interest" description="Disordered" evidence="4">
    <location>
        <begin position="408"/>
        <end position="449"/>
    </location>
</feature>
<keyword evidence="5" id="KW-0812">Transmembrane</keyword>
<gene>
    <name evidence="8" type="ORF">T1815_18561</name>
</gene>
<evidence type="ECO:0000313" key="8">
    <source>
        <dbReference type="EMBL" id="CRL38619.1"/>
    </source>
</evidence>
<name>A0A0M6WMY4_9FIRM</name>
<dbReference type="Gene3D" id="1.10.287.470">
    <property type="entry name" value="Helix hairpin bin"/>
    <property type="match status" value="1"/>
</dbReference>
<dbReference type="PANTHER" id="PTHR32347">
    <property type="entry name" value="EFFLUX SYSTEM COMPONENT YKNX-RELATED"/>
    <property type="match status" value="1"/>
</dbReference>
<dbReference type="InterPro" id="IPR050465">
    <property type="entry name" value="UPF0194_transport"/>
</dbReference>
<dbReference type="Gene3D" id="2.40.420.20">
    <property type="match status" value="1"/>
</dbReference>
<dbReference type="InterPro" id="IPR058639">
    <property type="entry name" value="BSH_YknX-like"/>
</dbReference>
<dbReference type="InterPro" id="IPR058636">
    <property type="entry name" value="Beta-barrel_YknX"/>
</dbReference>
<evidence type="ECO:0000259" key="6">
    <source>
        <dbReference type="Pfam" id="PF25984"/>
    </source>
</evidence>
<feature type="transmembrane region" description="Helical" evidence="5">
    <location>
        <begin position="7"/>
        <end position="29"/>
    </location>
</feature>
<feature type="coiled-coil region" evidence="3">
    <location>
        <begin position="101"/>
        <end position="135"/>
    </location>
</feature>
<evidence type="ECO:0000256" key="4">
    <source>
        <dbReference type="SAM" id="MobiDB-lite"/>
    </source>
</evidence>
<dbReference type="AlphaFoldDB" id="A0A0M6WMY4"/>
<keyword evidence="5" id="KW-1133">Transmembrane helix</keyword>
<dbReference type="EMBL" id="CVRQ01000022">
    <property type="protein sequence ID" value="CRL38619.1"/>
    <property type="molecule type" value="Genomic_DNA"/>
</dbReference>
<sequence>MSKKKKIIISVIAAVLIIAVIVSAVVIAMTKGKNAAKASGVYANKVADVMYQAGSTDRYSGVVEAADTMDIKADSEKTVKDILVSEGDEVQVGTPLFTYDTKDLAAKKESATLELESLNNTLSGYDAQIEQLTKEKKEAPKDQQLDYTLQIQQAQTQQKQTQYDIATKKAEIEKYDESIKNATVNSTMIGVVKKINENQSADTADTAFMTIVATGDYRVKGTIDEQSFLNSGLAEGQAVIVRSRVDESKTWQGTISKVDTENPQTDNSNSGMYDDGSSEQKASKYNFYVQLTGTSDMLLGQHVYVEPDFGQTEVKDGIWIDESYVVKDGDDAYVWTLNKKDKLEKTKVELGDYDENLMMYEIKSGLTKDDYIVWASDDLYEGEPAQTWEEYVENGGGEDSVYDDMGTEALDDQMLEGTEGGPVDDGTMDDGTMDEGAADATGSGDAEVQ</sequence>
<evidence type="ECO:0000256" key="5">
    <source>
        <dbReference type="SAM" id="Phobius"/>
    </source>
</evidence>
<dbReference type="RefSeq" id="WP_055061993.1">
    <property type="nucleotide sequence ID" value="NZ_CVRQ01000022.1"/>
</dbReference>
<feature type="domain" description="YknX-like beta-barrel" evidence="7">
    <location>
        <begin position="218"/>
        <end position="306"/>
    </location>
</feature>
<dbReference type="Pfam" id="PF25984">
    <property type="entry name" value="BSH_YknX"/>
    <property type="match status" value="1"/>
</dbReference>
<evidence type="ECO:0000313" key="9">
    <source>
        <dbReference type="Proteomes" id="UP000049472"/>
    </source>
</evidence>
<feature type="domain" description="YknX-like barrel-sandwich hybrid" evidence="6">
    <location>
        <begin position="78"/>
        <end position="211"/>
    </location>
</feature>
<dbReference type="PANTHER" id="PTHR32347:SF14">
    <property type="entry name" value="EFFLUX SYSTEM COMPONENT YKNX-RELATED"/>
    <property type="match status" value="1"/>
</dbReference>
<dbReference type="Gene3D" id="2.40.50.100">
    <property type="match status" value="1"/>
</dbReference>
<feature type="compositionally biased region" description="Acidic residues" evidence="4">
    <location>
        <begin position="426"/>
        <end position="437"/>
    </location>
</feature>
<dbReference type="Pfam" id="PF25990">
    <property type="entry name" value="Beta-barrel_YknX"/>
    <property type="match status" value="1"/>
</dbReference>
<keyword evidence="2 3" id="KW-0175">Coiled coil</keyword>